<evidence type="ECO:0000313" key="3">
    <source>
        <dbReference type="Proteomes" id="UP001362999"/>
    </source>
</evidence>
<organism evidence="2 3">
    <name type="scientific">Favolaschia claudopus</name>
    <dbReference type="NCBI Taxonomy" id="2862362"/>
    <lineage>
        <taxon>Eukaryota</taxon>
        <taxon>Fungi</taxon>
        <taxon>Dikarya</taxon>
        <taxon>Basidiomycota</taxon>
        <taxon>Agaricomycotina</taxon>
        <taxon>Agaricomycetes</taxon>
        <taxon>Agaricomycetidae</taxon>
        <taxon>Agaricales</taxon>
        <taxon>Marasmiineae</taxon>
        <taxon>Mycenaceae</taxon>
        <taxon>Favolaschia</taxon>
    </lineage>
</organism>
<protein>
    <submittedName>
        <fullName evidence="2">Uncharacterized protein</fullName>
    </submittedName>
</protein>
<proteinExistence type="predicted"/>
<feature type="region of interest" description="Disordered" evidence="1">
    <location>
        <begin position="17"/>
        <end position="61"/>
    </location>
</feature>
<sequence>RPVLAYAGIARPTAATVQRERQASILRNQSQASGSASFSSVSASNPSPKRKKPRLSGPPRSFSNAVSSLNEFSEVPSAAPTTVHITVGILPKVVRGSLLLGLILSGSENNDPHDASPPYVWKHNRDIESAQFRLKSANLVFDVDVSAAGPIFEEINSGFLAHCQRNNIIFVSPSTLVSNSALGSTPNTMPWVLTGPKGRVGNARTWVEDPKGLTAFTFTVAALRAAPFSNTPNHLSSGIFIFIGARCLVFLLTLRLIAASRAAFFTAFCPQQTLTLNLDATPVLVLVRVLPQSLSRMLRCSLHPTKRPSNLLHMQTIDGPNGDSVLLAAPSVDCAARVLIAFCIWLHCVGDPPQVKFKEVLEEQFPAPRPTLEGILYHVALFSLRVLIGPGIGDGPRAEVVAHAVKILLDDPAFWTECGDFKTLCLHPSVSPFPRRSAIFKATGLLLLLHYVHIGAPTSVSPFLLYTVFSGRKTASRFDLEFLARFVSPPILRYIRNLHFKALDQPLYASQLLDCEEYQYLINIPGFAPSTISPSRTQDEQDGICAAVISFSTVGYIDIEHHPDFHSVSDGFNVSIACSAYDKPHHVLEWFDTPCRNMLLVSYDLRVKSPATILSHLTFTQVNAAADPYGENVEVVKLIQVLITHYLTELGHPELPNRVVDAILGPNRDDGDLSTVRARLFLKVTTGLVNIPVDPNWNIDVCLLHSFIPPLTFVQVSIEHDWNETNAVPKASFQACFRRVTITNNHCFRELLVEKPEAGSDTIFGRWFHGQALSSREAYTFA</sequence>
<reference evidence="2 3" key="1">
    <citation type="journal article" date="2024" name="J Genomics">
        <title>Draft genome sequencing and assembly of Favolaschia claudopus CIRM-BRFM 2984 isolated from oak limbs.</title>
        <authorList>
            <person name="Navarro D."/>
            <person name="Drula E."/>
            <person name="Chaduli D."/>
            <person name="Cazenave R."/>
            <person name="Ahrendt S."/>
            <person name="Wang J."/>
            <person name="Lipzen A."/>
            <person name="Daum C."/>
            <person name="Barry K."/>
            <person name="Grigoriev I.V."/>
            <person name="Favel A."/>
            <person name="Rosso M.N."/>
            <person name="Martin F."/>
        </authorList>
    </citation>
    <scope>NUCLEOTIDE SEQUENCE [LARGE SCALE GENOMIC DNA]</scope>
    <source>
        <strain evidence="2 3">CIRM-BRFM 2984</strain>
    </source>
</reference>
<feature type="non-terminal residue" evidence="2">
    <location>
        <position position="1"/>
    </location>
</feature>
<comment type="caution">
    <text evidence="2">The sequence shown here is derived from an EMBL/GenBank/DDBJ whole genome shotgun (WGS) entry which is preliminary data.</text>
</comment>
<dbReference type="Proteomes" id="UP001362999">
    <property type="component" value="Unassembled WGS sequence"/>
</dbReference>
<dbReference type="EMBL" id="JAWWNJ010000003">
    <property type="protein sequence ID" value="KAK7059578.1"/>
    <property type="molecule type" value="Genomic_DNA"/>
</dbReference>
<keyword evidence="3" id="KW-1185">Reference proteome</keyword>
<accession>A0AAW0E6J8</accession>
<dbReference type="AlphaFoldDB" id="A0AAW0E6J8"/>
<name>A0AAW0E6J8_9AGAR</name>
<feature type="compositionally biased region" description="Low complexity" evidence="1">
    <location>
        <begin position="30"/>
        <end position="47"/>
    </location>
</feature>
<evidence type="ECO:0000256" key="1">
    <source>
        <dbReference type="SAM" id="MobiDB-lite"/>
    </source>
</evidence>
<gene>
    <name evidence="2" type="ORF">R3P38DRAFT_2496194</name>
</gene>
<evidence type="ECO:0000313" key="2">
    <source>
        <dbReference type="EMBL" id="KAK7059578.1"/>
    </source>
</evidence>